<dbReference type="PROSITE" id="PS50105">
    <property type="entry name" value="SAM_DOMAIN"/>
    <property type="match status" value="1"/>
</dbReference>
<feature type="region of interest" description="Disordered" evidence="7">
    <location>
        <begin position="707"/>
        <end position="784"/>
    </location>
</feature>
<keyword evidence="11" id="KW-1185">Reference proteome</keyword>
<feature type="region of interest" description="Disordered" evidence="7">
    <location>
        <begin position="905"/>
        <end position="937"/>
    </location>
</feature>
<sequence length="1231" mass="133636">MAAITASNLPTLDILHSKSSTPTRSSHHHQLTNSRSFITLTSPTQMSSTSVLDPPHGTSFSDFMRTWNDAHVARWLADNKCATHIPTFKNNDIRGDILLELDQDTLKEMGIASIGDRLRIVNGVKNLRIKCSQRTTVPSMSAIAHTRAFLGSLDMRPLEYPRTNAADHSHSRSNSLEVSSSRDSSPTSRTHKRLDSNRPAPLVLSPSSGRPDLPRIIREPQSGDIRNPPSIRPLPQIGQPPQSTTPNSYTPRPSLPPLPPPPRGQPPQPPRASSRNLHPVIGPRTRTPNQADATNYANSPLPPAPTPTPSTMLTTPTQSNSWSFGLPPDPRSGPSPIKSPSPLGSRSSPRSINIAHNRNISFNGVPSPLAPNPSNSKLPPRPSTTGTSTHPYASVQAPASLQAPTQNGLALSPIVESFQGQTSSSSSGSSSPPSFAVGRGPFNPPAHNTTLDAPRRKLVRFSMPEEQRSYTVDVADCAGGIEVMEKVLKKADKVGSARRNDVMSRVETDDGGLSVDGWSVYLEWDETNDSGKPLSEAELLAVCHSSSDEPVKGRGLTLRKSGRTKRSKDLQRIFGENPPRNISPTSPNIQPRPSESDHEPDADMILNIDDSQGQKARAIKRASTISVLSGLGVRDPEKALDPGASPTQGQLKHPLPSVNSGKKPSKLRNFFGQRPPSELITTHLTEYFPFTDRKMLRNARHSMMLRASSVSGEKRNSTISLTPPLPSRFSTSTQGSGSAQRSMSPSRTISSKRNSTISTSSTIPDTRSLAAPSIGEDPPRVSISTEDGRSVILTGDDVEKLSSLDSKPQLLPPVTFPSISLSESMEDLTGPLRPRSNSNASKRMSFMTELRSKRDRSDTASLLTVDEITAEVENRRQSMAVDMGVEGAEDWTKVEPDIDDVIGFSEGDAVLEDDDDDEDDESEDVEEEDETGQAMNSCGGKWIKGALIGAGSFGKVYLGMDAVNGLLMAVKQVELPRGSAPNEERKKNMLSALEREIDLLKDLSHPNIVQYLYSSVDDDFLNIFLEYVPGGSVTALLRSYGAFEEPLVKNFVRQILQGLNYLHERDIIHRDIKGANILVDNKGGIKISDFGISKKVDGNLLTGKRMNRPSLQGSVFWMAPEVVKQTAHTSAADIWSVGCLVVEMLTGEHPWAQLTQMQAIFKIGQSAKPAIPSDISSEAQDFLTKTFDLNHSARPSAGELLQHPWVAVKKHTGFSSKNAAPRSIPTIEISA</sequence>
<accession>A0A9P7EPJ6</accession>
<feature type="region of interest" description="Disordered" evidence="7">
    <location>
        <begin position="634"/>
        <end position="664"/>
    </location>
</feature>
<feature type="region of interest" description="Disordered" evidence="7">
    <location>
        <begin position="15"/>
        <end position="38"/>
    </location>
</feature>
<dbReference type="SMART" id="SM00220">
    <property type="entry name" value="S_TKc"/>
    <property type="match status" value="1"/>
</dbReference>
<comment type="similarity">
    <text evidence="1">Belongs to the protein kinase superfamily. STE Ser/Thr protein kinase family. MAP kinase kinase kinase subfamily.</text>
</comment>
<evidence type="ECO:0000256" key="2">
    <source>
        <dbReference type="ARBA" id="ARBA00022679"/>
    </source>
</evidence>
<dbReference type="OrthoDB" id="266718at2759"/>
<feature type="compositionally biased region" description="Low complexity" evidence="7">
    <location>
        <begin position="172"/>
        <end position="188"/>
    </location>
</feature>
<gene>
    <name evidence="10" type="ORF">BJ212DRAFT_1256743</name>
</gene>
<feature type="region of interest" description="Disordered" evidence="7">
    <location>
        <begin position="417"/>
        <end position="450"/>
    </location>
</feature>
<feature type="compositionally biased region" description="Polar residues" evidence="7">
    <location>
        <begin position="286"/>
        <end position="298"/>
    </location>
</feature>
<keyword evidence="3 6" id="KW-0547">Nucleotide-binding</keyword>
<feature type="compositionally biased region" description="Low complexity" evidence="7">
    <location>
        <begin position="746"/>
        <end position="768"/>
    </location>
</feature>
<evidence type="ECO:0000313" key="11">
    <source>
        <dbReference type="Proteomes" id="UP000807769"/>
    </source>
</evidence>
<feature type="compositionally biased region" description="Polar residues" evidence="7">
    <location>
        <begin position="728"/>
        <end position="745"/>
    </location>
</feature>
<feature type="compositionally biased region" description="Low complexity" evidence="7">
    <location>
        <begin position="417"/>
        <end position="435"/>
    </location>
</feature>
<feature type="compositionally biased region" description="Acidic residues" evidence="7">
    <location>
        <begin position="909"/>
        <end position="931"/>
    </location>
</feature>
<evidence type="ECO:0000256" key="5">
    <source>
        <dbReference type="ARBA" id="ARBA00022840"/>
    </source>
</evidence>
<dbReference type="CDD" id="cd09534">
    <property type="entry name" value="SAM_Ste11_fungal"/>
    <property type="match status" value="1"/>
</dbReference>
<organism evidence="10 11">
    <name type="scientific">Suillus subaureus</name>
    <dbReference type="NCBI Taxonomy" id="48587"/>
    <lineage>
        <taxon>Eukaryota</taxon>
        <taxon>Fungi</taxon>
        <taxon>Dikarya</taxon>
        <taxon>Basidiomycota</taxon>
        <taxon>Agaricomycotina</taxon>
        <taxon>Agaricomycetes</taxon>
        <taxon>Agaricomycetidae</taxon>
        <taxon>Boletales</taxon>
        <taxon>Suillineae</taxon>
        <taxon>Suillaceae</taxon>
        <taxon>Suillus</taxon>
    </lineage>
</organism>
<feature type="binding site" evidence="6">
    <location>
        <position position="971"/>
    </location>
    <ligand>
        <name>ATP</name>
        <dbReference type="ChEBI" id="CHEBI:30616"/>
    </ligand>
</feature>
<dbReference type="SUPFAM" id="SSF47769">
    <property type="entry name" value="SAM/Pointed domain"/>
    <property type="match status" value="1"/>
</dbReference>
<dbReference type="AlphaFoldDB" id="A0A9P7EPJ6"/>
<dbReference type="PANTHER" id="PTHR48016:SF56">
    <property type="entry name" value="MAPKK KINASE"/>
    <property type="match status" value="1"/>
</dbReference>
<feature type="compositionally biased region" description="Polar residues" evidence="7">
    <location>
        <begin position="372"/>
        <end position="392"/>
    </location>
</feature>
<dbReference type="Pfam" id="PF00069">
    <property type="entry name" value="Pkinase"/>
    <property type="match status" value="1"/>
</dbReference>
<dbReference type="InterPro" id="IPR050538">
    <property type="entry name" value="MAP_kinase_kinase_kinase"/>
</dbReference>
<dbReference type="InterPro" id="IPR011009">
    <property type="entry name" value="Kinase-like_dom_sf"/>
</dbReference>
<dbReference type="Pfam" id="PF14847">
    <property type="entry name" value="Ras_bdg_2"/>
    <property type="match status" value="1"/>
</dbReference>
<dbReference type="Proteomes" id="UP000807769">
    <property type="component" value="Unassembled WGS sequence"/>
</dbReference>
<dbReference type="Gene3D" id="1.10.150.50">
    <property type="entry name" value="Transcription Factor, Ets-1"/>
    <property type="match status" value="1"/>
</dbReference>
<dbReference type="PROSITE" id="PS00108">
    <property type="entry name" value="PROTEIN_KINASE_ST"/>
    <property type="match status" value="1"/>
</dbReference>
<evidence type="ECO:0000313" key="10">
    <source>
        <dbReference type="EMBL" id="KAG1827239.1"/>
    </source>
</evidence>
<feature type="compositionally biased region" description="Low complexity" evidence="7">
    <location>
        <begin position="340"/>
        <end position="351"/>
    </location>
</feature>
<feature type="compositionally biased region" description="Polar residues" evidence="7">
    <location>
        <begin position="239"/>
        <end position="250"/>
    </location>
</feature>
<feature type="compositionally biased region" description="Pro residues" evidence="7">
    <location>
        <begin position="253"/>
        <end position="270"/>
    </location>
</feature>
<reference evidence="10" key="1">
    <citation type="journal article" date="2020" name="New Phytol.">
        <title>Comparative genomics reveals dynamic genome evolution in host specialist ectomycorrhizal fungi.</title>
        <authorList>
            <person name="Lofgren L.A."/>
            <person name="Nguyen N.H."/>
            <person name="Vilgalys R."/>
            <person name="Ruytinx J."/>
            <person name="Liao H.L."/>
            <person name="Branco S."/>
            <person name="Kuo A."/>
            <person name="LaButti K."/>
            <person name="Lipzen A."/>
            <person name="Andreopoulos W."/>
            <person name="Pangilinan J."/>
            <person name="Riley R."/>
            <person name="Hundley H."/>
            <person name="Na H."/>
            <person name="Barry K."/>
            <person name="Grigoriev I.V."/>
            <person name="Stajich J.E."/>
            <person name="Kennedy P.G."/>
        </authorList>
    </citation>
    <scope>NUCLEOTIDE SEQUENCE</scope>
    <source>
        <strain evidence="10">MN1</strain>
    </source>
</reference>
<evidence type="ECO:0000256" key="1">
    <source>
        <dbReference type="ARBA" id="ARBA00006529"/>
    </source>
</evidence>
<dbReference type="InterPro" id="IPR008271">
    <property type="entry name" value="Ser/Thr_kinase_AS"/>
</dbReference>
<dbReference type="RefSeq" id="XP_041200086.1">
    <property type="nucleotide sequence ID" value="XM_041329811.1"/>
</dbReference>
<dbReference type="InterPro" id="IPR029458">
    <property type="entry name" value="Ras-bd_By2"/>
</dbReference>
<protein>
    <recommendedName>
        <fullName evidence="12">Protein kinase domain-containing protein</fullName>
    </recommendedName>
</protein>
<dbReference type="PANTHER" id="PTHR48016">
    <property type="entry name" value="MAP KINASE KINASE KINASE SSK2-RELATED-RELATED"/>
    <property type="match status" value="1"/>
</dbReference>
<dbReference type="Gene3D" id="3.10.20.90">
    <property type="entry name" value="Phosphatidylinositol 3-kinase Catalytic Subunit, Chain A, domain 1"/>
    <property type="match status" value="1"/>
</dbReference>
<dbReference type="GO" id="GO:0005524">
    <property type="term" value="F:ATP binding"/>
    <property type="evidence" value="ECO:0007669"/>
    <property type="project" value="UniProtKB-UniRule"/>
</dbReference>
<dbReference type="PROSITE" id="PS50011">
    <property type="entry name" value="PROTEIN_KINASE_DOM"/>
    <property type="match status" value="1"/>
</dbReference>
<name>A0A9P7EPJ6_9AGAM</name>
<dbReference type="SUPFAM" id="SSF56112">
    <property type="entry name" value="Protein kinase-like (PK-like)"/>
    <property type="match status" value="1"/>
</dbReference>
<feature type="domain" description="SAM" evidence="9">
    <location>
        <begin position="67"/>
        <end position="130"/>
    </location>
</feature>
<feature type="compositionally biased region" description="Polar residues" evidence="7">
    <location>
        <begin position="580"/>
        <end position="593"/>
    </location>
</feature>
<dbReference type="Pfam" id="PF00536">
    <property type="entry name" value="SAM_1"/>
    <property type="match status" value="1"/>
</dbReference>
<keyword evidence="4" id="KW-0418">Kinase</keyword>
<dbReference type="Gene3D" id="1.10.510.10">
    <property type="entry name" value="Transferase(Phosphotransferase) domain 1"/>
    <property type="match status" value="1"/>
</dbReference>
<evidence type="ECO:0000259" key="8">
    <source>
        <dbReference type="PROSITE" id="PS50011"/>
    </source>
</evidence>
<dbReference type="SMART" id="SM01304">
    <property type="entry name" value="Ras_bdg_2"/>
    <property type="match status" value="1"/>
</dbReference>
<dbReference type="GeneID" id="64623828"/>
<dbReference type="GO" id="GO:0004709">
    <property type="term" value="F:MAP kinase kinase kinase activity"/>
    <property type="evidence" value="ECO:0007669"/>
    <property type="project" value="UniProtKB-ARBA"/>
</dbReference>
<evidence type="ECO:0000256" key="6">
    <source>
        <dbReference type="PROSITE-ProRule" id="PRU10141"/>
    </source>
</evidence>
<feature type="region of interest" description="Disordered" evidence="7">
    <location>
        <begin position="546"/>
        <end position="602"/>
    </location>
</feature>
<proteinExistence type="inferred from homology"/>
<dbReference type="FunFam" id="3.30.200.20:FF:000387">
    <property type="entry name" value="Serine/threonine-protein kinase STE11"/>
    <property type="match status" value="1"/>
</dbReference>
<feature type="compositionally biased region" description="Pro residues" evidence="7">
    <location>
        <begin position="327"/>
        <end position="339"/>
    </location>
</feature>
<dbReference type="InterPro" id="IPR013761">
    <property type="entry name" value="SAM/pointed_sf"/>
</dbReference>
<evidence type="ECO:0000259" key="9">
    <source>
        <dbReference type="PROSITE" id="PS50105"/>
    </source>
</evidence>
<dbReference type="FunFam" id="1.10.510.10:FF:000334">
    <property type="entry name" value="Serine/threonine-protein kinase STE11"/>
    <property type="match status" value="1"/>
</dbReference>
<comment type="caution">
    <text evidence="10">The sequence shown here is derived from an EMBL/GenBank/DDBJ whole genome shotgun (WGS) entry which is preliminary data.</text>
</comment>
<evidence type="ECO:0008006" key="12">
    <source>
        <dbReference type="Google" id="ProtNLM"/>
    </source>
</evidence>
<dbReference type="SMART" id="SM00454">
    <property type="entry name" value="SAM"/>
    <property type="match status" value="1"/>
</dbReference>
<dbReference type="InterPro" id="IPR000719">
    <property type="entry name" value="Prot_kinase_dom"/>
</dbReference>
<evidence type="ECO:0000256" key="3">
    <source>
        <dbReference type="ARBA" id="ARBA00022741"/>
    </source>
</evidence>
<feature type="domain" description="Protein kinase" evidence="8">
    <location>
        <begin position="942"/>
        <end position="1206"/>
    </location>
</feature>
<dbReference type="InterPro" id="IPR001660">
    <property type="entry name" value="SAM"/>
</dbReference>
<dbReference type="InterPro" id="IPR017441">
    <property type="entry name" value="Protein_kinase_ATP_BS"/>
</dbReference>
<evidence type="ECO:0000256" key="4">
    <source>
        <dbReference type="ARBA" id="ARBA00022777"/>
    </source>
</evidence>
<dbReference type="EMBL" id="JABBWG010000001">
    <property type="protein sequence ID" value="KAG1827239.1"/>
    <property type="molecule type" value="Genomic_DNA"/>
</dbReference>
<evidence type="ECO:0000256" key="7">
    <source>
        <dbReference type="SAM" id="MobiDB-lite"/>
    </source>
</evidence>
<feature type="compositionally biased region" description="Polar residues" evidence="7">
    <location>
        <begin position="354"/>
        <end position="364"/>
    </location>
</feature>
<feature type="region of interest" description="Disordered" evidence="7">
    <location>
        <begin position="163"/>
        <end position="392"/>
    </location>
</feature>
<keyword evidence="5 6" id="KW-0067">ATP-binding</keyword>
<dbReference type="PROSITE" id="PS00107">
    <property type="entry name" value="PROTEIN_KINASE_ATP"/>
    <property type="match status" value="1"/>
</dbReference>
<keyword evidence="2" id="KW-0808">Transferase</keyword>